<accession>A0ABX8V4Z5</accession>
<dbReference type="RefSeq" id="WP_215216379.1">
    <property type="nucleotide sequence ID" value="NZ_CP075587.1"/>
</dbReference>
<dbReference type="SUPFAM" id="SSF53254">
    <property type="entry name" value="Phosphoglycerate mutase-like"/>
    <property type="match status" value="1"/>
</dbReference>
<dbReference type="InterPro" id="IPR013078">
    <property type="entry name" value="His_Pase_superF_clade-1"/>
</dbReference>
<reference evidence="1 2" key="1">
    <citation type="journal article" date="2022" name="bioRxiv">
        <title>Ecology and evolution of chlamydial symbionts of arthropods.</title>
        <authorList>
            <person name="Halter T."/>
            <person name="Koestlbacher S."/>
            <person name="Collingro A."/>
            <person name="Sixt B.S."/>
            <person name="Toenshoff E.R."/>
            <person name="Hendrickx F."/>
            <person name="Kostanjsek R."/>
            <person name="Horn M."/>
        </authorList>
    </citation>
    <scope>NUCLEOTIDE SEQUENCE [LARGE SCALE GENOMIC DNA]</scope>
    <source>
        <strain evidence="1">W744xW776</strain>
    </source>
</reference>
<evidence type="ECO:0000313" key="2">
    <source>
        <dbReference type="Proteomes" id="UP000826014"/>
    </source>
</evidence>
<dbReference type="Gene3D" id="3.40.50.1240">
    <property type="entry name" value="Phosphoglycerate mutase-like"/>
    <property type="match status" value="1"/>
</dbReference>
<protein>
    <submittedName>
        <fullName evidence="1">Uncharacterized protein</fullName>
    </submittedName>
</protein>
<organism evidence="1 2">
    <name type="scientific">Candidatus Rhabdochlamydia oedothoracis</name>
    <dbReference type="NCBI Taxonomy" id="2720720"/>
    <lineage>
        <taxon>Bacteria</taxon>
        <taxon>Pseudomonadati</taxon>
        <taxon>Chlamydiota</taxon>
        <taxon>Chlamydiia</taxon>
        <taxon>Parachlamydiales</taxon>
        <taxon>Candidatus Rhabdochlamydiaceae</taxon>
        <taxon>Candidatus Rhabdochlamydia</taxon>
    </lineage>
</organism>
<dbReference type="EMBL" id="CP075587">
    <property type="protein sequence ID" value="QYF48113.1"/>
    <property type="molecule type" value="Genomic_DNA"/>
</dbReference>
<name>A0ABX8V4Z5_9BACT</name>
<dbReference type="CDD" id="cd07040">
    <property type="entry name" value="HP"/>
    <property type="match status" value="1"/>
</dbReference>
<dbReference type="Proteomes" id="UP000826014">
    <property type="component" value="Chromosome"/>
</dbReference>
<proteinExistence type="predicted"/>
<dbReference type="InterPro" id="IPR029033">
    <property type="entry name" value="His_PPase_superfam"/>
</dbReference>
<evidence type="ECO:0000313" key="1">
    <source>
        <dbReference type="EMBL" id="QYF48113.1"/>
    </source>
</evidence>
<keyword evidence="2" id="KW-1185">Reference proteome</keyword>
<dbReference type="Pfam" id="PF00300">
    <property type="entry name" value="His_Phos_1"/>
    <property type="match status" value="1"/>
</dbReference>
<sequence>MSSNYTHYFIRHAHRAPFSLNDWGHEVSITLQGQKRSREFGKQIAQSKVEVIWSSPIKRCIQTAEEIKNGIGVDIPTYQSILLGDPGFMILNPKIAEKAFQNDPLVEIIKCLLDGKSMPGFYSVTVGCDRMLRKLLENKQSNQIWISHDIHVCLLTCYIFKSQNPERMMPTFLEGLTFSFENLGVFAHFRGLRTKIDETSLRGS</sequence>
<gene>
    <name evidence="1" type="ORF">RHABOEDO_000213</name>
</gene>